<evidence type="ECO:0000256" key="2">
    <source>
        <dbReference type="ARBA" id="ARBA00022448"/>
    </source>
</evidence>
<dbReference type="PANTHER" id="PTHR10110:SF86">
    <property type="entry name" value="SODIUM_HYDROGEN EXCHANGER 7"/>
    <property type="match status" value="1"/>
</dbReference>
<dbReference type="InterPro" id="IPR006153">
    <property type="entry name" value="Cation/H_exchanger_TM"/>
</dbReference>
<evidence type="ECO:0000313" key="13">
    <source>
        <dbReference type="Proteomes" id="UP001262754"/>
    </source>
</evidence>
<feature type="transmembrane region" description="Helical" evidence="10">
    <location>
        <begin position="209"/>
        <end position="226"/>
    </location>
</feature>
<feature type="transmembrane region" description="Helical" evidence="10">
    <location>
        <begin position="378"/>
        <end position="398"/>
    </location>
</feature>
<dbReference type="RefSeq" id="WP_310028910.1">
    <property type="nucleotide sequence ID" value="NZ_JAVDRL010000002.1"/>
</dbReference>
<dbReference type="Pfam" id="PF00999">
    <property type="entry name" value="Na_H_Exchanger"/>
    <property type="match status" value="1"/>
</dbReference>
<evidence type="ECO:0000256" key="5">
    <source>
        <dbReference type="ARBA" id="ARBA00022989"/>
    </source>
</evidence>
<keyword evidence="13" id="KW-1185">Reference proteome</keyword>
<proteinExistence type="predicted"/>
<evidence type="ECO:0000256" key="3">
    <source>
        <dbReference type="ARBA" id="ARBA00022475"/>
    </source>
</evidence>
<keyword evidence="2" id="KW-0813">Transport</keyword>
<feature type="transmembrane region" description="Helical" evidence="10">
    <location>
        <begin position="54"/>
        <end position="71"/>
    </location>
</feature>
<evidence type="ECO:0000313" key="12">
    <source>
        <dbReference type="EMBL" id="MDR6529739.1"/>
    </source>
</evidence>
<dbReference type="PANTHER" id="PTHR10110">
    <property type="entry name" value="SODIUM/HYDROGEN EXCHANGER"/>
    <property type="match status" value="1"/>
</dbReference>
<feature type="transmembrane region" description="Helical" evidence="10">
    <location>
        <begin position="232"/>
        <end position="250"/>
    </location>
</feature>
<feature type="transmembrane region" description="Helical" evidence="10">
    <location>
        <begin position="262"/>
        <end position="282"/>
    </location>
</feature>
<evidence type="ECO:0000256" key="6">
    <source>
        <dbReference type="ARBA" id="ARBA00023053"/>
    </source>
</evidence>
<evidence type="ECO:0000256" key="8">
    <source>
        <dbReference type="ARBA" id="ARBA00023136"/>
    </source>
</evidence>
<dbReference type="EMBL" id="JAVDRL010000002">
    <property type="protein sequence ID" value="MDR6529739.1"/>
    <property type="molecule type" value="Genomic_DNA"/>
</dbReference>
<dbReference type="InterPro" id="IPR018422">
    <property type="entry name" value="Cation/H_exchanger_CPA1"/>
</dbReference>
<keyword evidence="7" id="KW-0406">Ion transport</keyword>
<evidence type="ECO:0000256" key="9">
    <source>
        <dbReference type="ARBA" id="ARBA00023201"/>
    </source>
</evidence>
<keyword evidence="4 10" id="KW-0812">Transmembrane</keyword>
<keyword evidence="8 10" id="KW-0472">Membrane</keyword>
<keyword evidence="9" id="KW-0739">Sodium transport</keyword>
<feature type="transmembrane region" description="Helical" evidence="10">
    <location>
        <begin position="83"/>
        <end position="105"/>
    </location>
</feature>
<comment type="subcellular location">
    <subcellularLocation>
        <location evidence="1">Cell membrane</location>
        <topology evidence="1">Multi-pass membrane protein</topology>
    </subcellularLocation>
</comment>
<comment type="caution">
    <text evidence="12">The sequence shown here is derived from an EMBL/GenBank/DDBJ whole genome shotgun (WGS) entry which is preliminary data.</text>
</comment>
<feature type="transmembrane region" description="Helical" evidence="10">
    <location>
        <begin position="111"/>
        <end position="133"/>
    </location>
</feature>
<feature type="transmembrane region" description="Helical" evidence="10">
    <location>
        <begin position="181"/>
        <end position="202"/>
    </location>
</feature>
<dbReference type="Proteomes" id="UP001262754">
    <property type="component" value="Unassembled WGS sequence"/>
</dbReference>
<keyword evidence="3" id="KW-1003">Cell membrane</keyword>
<feature type="transmembrane region" description="Helical" evidence="10">
    <location>
        <begin position="302"/>
        <end position="324"/>
    </location>
</feature>
<keyword evidence="5 10" id="KW-1133">Transmembrane helix</keyword>
<organism evidence="12 13">
    <name type="scientific">Caulobacter rhizosphaerae</name>
    <dbReference type="NCBI Taxonomy" id="2010972"/>
    <lineage>
        <taxon>Bacteria</taxon>
        <taxon>Pseudomonadati</taxon>
        <taxon>Pseudomonadota</taxon>
        <taxon>Alphaproteobacteria</taxon>
        <taxon>Caulobacterales</taxon>
        <taxon>Caulobacteraceae</taxon>
        <taxon>Caulobacter</taxon>
    </lineage>
</organism>
<evidence type="ECO:0000256" key="1">
    <source>
        <dbReference type="ARBA" id="ARBA00004651"/>
    </source>
</evidence>
<reference evidence="12 13" key="1">
    <citation type="submission" date="2023-07" db="EMBL/GenBank/DDBJ databases">
        <title>Sorghum-associated microbial communities from plants grown in Nebraska, USA.</title>
        <authorList>
            <person name="Schachtman D."/>
        </authorList>
    </citation>
    <scope>NUCLEOTIDE SEQUENCE [LARGE SCALE GENOMIC DNA]</scope>
    <source>
        <strain evidence="12 13">DS2154</strain>
    </source>
</reference>
<name>A0ABU1MU71_9CAUL</name>
<evidence type="ECO:0000259" key="11">
    <source>
        <dbReference type="Pfam" id="PF00999"/>
    </source>
</evidence>
<evidence type="ECO:0000256" key="10">
    <source>
        <dbReference type="SAM" id="Phobius"/>
    </source>
</evidence>
<feature type="domain" description="Cation/H+ exchanger transmembrane" evidence="11">
    <location>
        <begin position="15"/>
        <end position="403"/>
    </location>
</feature>
<gene>
    <name evidence="12" type="ORF">J2800_000463</name>
</gene>
<keyword evidence="6" id="KW-0915">Sodium</keyword>
<accession>A0ABU1MU71</accession>
<evidence type="ECO:0000256" key="4">
    <source>
        <dbReference type="ARBA" id="ARBA00022692"/>
    </source>
</evidence>
<protein>
    <submittedName>
        <fullName evidence="12">CPA1 family monovalent cation:H+ antiporter</fullName>
    </submittedName>
</protein>
<evidence type="ECO:0000256" key="7">
    <source>
        <dbReference type="ARBA" id="ARBA00023065"/>
    </source>
</evidence>
<dbReference type="Gene3D" id="6.10.140.1330">
    <property type="match status" value="1"/>
</dbReference>
<sequence>MLIFEWILALLLGAVLLSGLARRIGVPYPALLALGGAAVALVPGAPRLDLEPELILALFIAPVLLDAAYDSSLRDLKDNWRPVSSLVLVAVSLTTLGVAWVARLLFPDMPWPAAIALGAIVAPPDAVAALAVLRQVQPPHRILKVLEGESLLNDASALLIYRLAVGAVGGGFSLAHAAPTLALVAVGSVVAGYGLARLTGLFFHRITDVPSSVIVQFVSTFGVWILAERLGLSGVVTIVVYGVTVAWRPGAQLSARLRIPSFAVWESVTVVLNVLAFTLIGLQLRPILEGLSHQERFDYVRAALVILATVIAVRIAWVMSYNTAVRLKNHWFGVHVARSSMAPPTARGGLAVAWCGMRGMVTLAAALALPEGFPYRDFILLAAFAVVLGTLVVQGLTLKPLLRLLRLPDDDPVRKELKLARAKALKAALAELDGDRSEAADALRRELGEALDQTRKGADARDSAENALRRRVVAVSRTAIADLRQRGEIGDDAYRALEEEFDWLELAARE</sequence>